<reference evidence="5" key="1">
    <citation type="journal article" date="2020" name="mSystems">
        <title>Genome- and Community-Level Interaction Insights into Carbon Utilization and Element Cycling Functions of Hydrothermarchaeota in Hydrothermal Sediment.</title>
        <authorList>
            <person name="Zhou Z."/>
            <person name="Liu Y."/>
            <person name="Xu W."/>
            <person name="Pan J."/>
            <person name="Luo Z.H."/>
            <person name="Li M."/>
        </authorList>
    </citation>
    <scope>NUCLEOTIDE SEQUENCE [LARGE SCALE GENOMIC DNA]</scope>
    <source>
        <strain evidence="5">HyVt-94</strain>
    </source>
</reference>
<feature type="domain" description="Flavin reductase like" evidence="4">
    <location>
        <begin position="6"/>
        <end position="156"/>
    </location>
</feature>
<dbReference type="SMART" id="SM00903">
    <property type="entry name" value="Flavin_Reduct"/>
    <property type="match status" value="1"/>
</dbReference>
<protein>
    <submittedName>
        <fullName evidence="5">Flavin reductase</fullName>
    </submittedName>
</protein>
<dbReference type="Proteomes" id="UP000886014">
    <property type="component" value="Unassembled WGS sequence"/>
</dbReference>
<dbReference type="InterPro" id="IPR052174">
    <property type="entry name" value="Flavoredoxin"/>
</dbReference>
<evidence type="ECO:0000256" key="1">
    <source>
        <dbReference type="ARBA" id="ARBA00001917"/>
    </source>
</evidence>
<dbReference type="Pfam" id="PF01613">
    <property type="entry name" value="Flavin_Reduct"/>
    <property type="match status" value="1"/>
</dbReference>
<gene>
    <name evidence="5" type="ORF">ENL41_01460</name>
</gene>
<dbReference type="Gene3D" id="2.30.110.10">
    <property type="entry name" value="Electron Transport, Fmn-binding Protein, Chain A"/>
    <property type="match status" value="1"/>
</dbReference>
<dbReference type="PANTHER" id="PTHR43567:SF1">
    <property type="entry name" value="FLAVOREDOXIN"/>
    <property type="match status" value="1"/>
</dbReference>
<organism evidence="5">
    <name type="scientific">candidate division WOR-3 bacterium</name>
    <dbReference type="NCBI Taxonomy" id="2052148"/>
    <lineage>
        <taxon>Bacteria</taxon>
        <taxon>Bacteria division WOR-3</taxon>
    </lineage>
</organism>
<dbReference type="InterPro" id="IPR002563">
    <property type="entry name" value="Flavin_Rdtase-like_dom"/>
</dbReference>
<sequence>MNVWALTKINYGLYIVSSTNGSKINAQCANTVFQVTSEPVRIAICINKQNLTHEYISKSGVFSISVLSQETPFNLIGRFGFRSGRDFDKFQGINYKIGKTGSPIVIDYSLAYMECKVVKSMDAGTHTLFVGELVDADILKEGTPMTYDYYHRVVKGKEPRTAPTFIKEKKEV</sequence>
<comment type="similarity">
    <text evidence="3">Belongs to the flavoredoxin family.</text>
</comment>
<dbReference type="AlphaFoldDB" id="A0A7C5M678"/>
<evidence type="ECO:0000313" key="5">
    <source>
        <dbReference type="EMBL" id="HHF58075.1"/>
    </source>
</evidence>
<dbReference type="SUPFAM" id="SSF50475">
    <property type="entry name" value="FMN-binding split barrel"/>
    <property type="match status" value="1"/>
</dbReference>
<dbReference type="PANTHER" id="PTHR43567">
    <property type="entry name" value="FLAVOREDOXIN-RELATED-RELATED"/>
    <property type="match status" value="1"/>
</dbReference>
<proteinExistence type="inferred from homology"/>
<comment type="cofactor">
    <cofactor evidence="1">
        <name>FMN</name>
        <dbReference type="ChEBI" id="CHEBI:58210"/>
    </cofactor>
</comment>
<keyword evidence="2" id="KW-0285">Flavoprotein</keyword>
<evidence type="ECO:0000256" key="3">
    <source>
        <dbReference type="ARBA" id="ARBA00038054"/>
    </source>
</evidence>
<name>A0A7C5M678_UNCW3</name>
<evidence type="ECO:0000259" key="4">
    <source>
        <dbReference type="SMART" id="SM00903"/>
    </source>
</evidence>
<comment type="caution">
    <text evidence="5">The sequence shown here is derived from an EMBL/GenBank/DDBJ whole genome shotgun (WGS) entry which is preliminary data.</text>
</comment>
<dbReference type="InterPro" id="IPR012349">
    <property type="entry name" value="Split_barrel_FMN-bd"/>
</dbReference>
<accession>A0A7C5M678</accession>
<dbReference type="GO" id="GO:0016646">
    <property type="term" value="F:oxidoreductase activity, acting on the CH-NH group of donors, NAD or NADP as acceptor"/>
    <property type="evidence" value="ECO:0007669"/>
    <property type="project" value="UniProtKB-ARBA"/>
</dbReference>
<dbReference type="GO" id="GO:0010181">
    <property type="term" value="F:FMN binding"/>
    <property type="evidence" value="ECO:0007669"/>
    <property type="project" value="InterPro"/>
</dbReference>
<dbReference type="EMBL" id="DRTV01000109">
    <property type="protein sequence ID" value="HHF58075.1"/>
    <property type="molecule type" value="Genomic_DNA"/>
</dbReference>
<evidence type="ECO:0000256" key="2">
    <source>
        <dbReference type="ARBA" id="ARBA00022630"/>
    </source>
</evidence>